<dbReference type="GO" id="GO:0006817">
    <property type="term" value="P:phosphate ion transport"/>
    <property type="evidence" value="ECO:0007669"/>
    <property type="project" value="TreeGrafter"/>
</dbReference>
<evidence type="ECO:0000256" key="5">
    <source>
        <dbReference type="ARBA" id="ARBA00023136"/>
    </source>
</evidence>
<dbReference type="InterPro" id="IPR004342">
    <property type="entry name" value="EXS_C"/>
</dbReference>
<dbReference type="PROSITE" id="PS51382">
    <property type="entry name" value="SPX"/>
    <property type="match status" value="1"/>
</dbReference>
<dbReference type="GO" id="GO:0005886">
    <property type="term" value="C:plasma membrane"/>
    <property type="evidence" value="ECO:0007669"/>
    <property type="project" value="TreeGrafter"/>
</dbReference>
<keyword evidence="5 7" id="KW-0472">Membrane</keyword>
<dbReference type="AlphaFoldDB" id="A0A8H7S9B8"/>
<evidence type="ECO:0008006" key="12">
    <source>
        <dbReference type="Google" id="ProtNLM"/>
    </source>
</evidence>
<feature type="compositionally biased region" description="Basic and acidic residues" evidence="6">
    <location>
        <begin position="780"/>
        <end position="792"/>
    </location>
</feature>
<dbReference type="GO" id="GO:0016036">
    <property type="term" value="P:cellular response to phosphate starvation"/>
    <property type="evidence" value="ECO:0007669"/>
    <property type="project" value="TreeGrafter"/>
</dbReference>
<dbReference type="CDD" id="cd14475">
    <property type="entry name" value="SPX_SYG1_like"/>
    <property type="match status" value="1"/>
</dbReference>
<feature type="domain" description="SPX" evidence="9">
    <location>
        <begin position="1"/>
        <end position="315"/>
    </location>
</feature>
<evidence type="ECO:0000256" key="7">
    <source>
        <dbReference type="SAM" id="Phobius"/>
    </source>
</evidence>
<dbReference type="GO" id="GO:0000822">
    <property type="term" value="F:inositol hexakisphosphate binding"/>
    <property type="evidence" value="ECO:0007669"/>
    <property type="project" value="TreeGrafter"/>
</dbReference>
<feature type="transmembrane region" description="Helical" evidence="7">
    <location>
        <begin position="371"/>
        <end position="390"/>
    </location>
</feature>
<evidence type="ECO:0000256" key="6">
    <source>
        <dbReference type="SAM" id="MobiDB-lite"/>
    </source>
</evidence>
<dbReference type="Proteomes" id="UP000646827">
    <property type="component" value="Unassembled WGS sequence"/>
</dbReference>
<feature type="transmembrane region" description="Helical" evidence="7">
    <location>
        <begin position="539"/>
        <end position="558"/>
    </location>
</feature>
<evidence type="ECO:0000256" key="4">
    <source>
        <dbReference type="ARBA" id="ARBA00022989"/>
    </source>
</evidence>
<feature type="compositionally biased region" description="Basic and acidic residues" evidence="6">
    <location>
        <begin position="803"/>
        <end position="822"/>
    </location>
</feature>
<feature type="domain" description="EXS" evidence="8">
    <location>
        <begin position="566"/>
        <end position="756"/>
    </location>
</feature>
<dbReference type="PANTHER" id="PTHR10783:SF103">
    <property type="entry name" value="SOLUTE CARRIER FAMILY 53 MEMBER 1"/>
    <property type="match status" value="1"/>
</dbReference>
<dbReference type="Pfam" id="PF03105">
    <property type="entry name" value="SPX"/>
    <property type="match status" value="1"/>
</dbReference>
<feature type="transmembrane region" description="Helical" evidence="7">
    <location>
        <begin position="488"/>
        <end position="504"/>
    </location>
</feature>
<evidence type="ECO:0000259" key="8">
    <source>
        <dbReference type="PROSITE" id="PS51380"/>
    </source>
</evidence>
<feature type="compositionally biased region" description="Polar residues" evidence="6">
    <location>
        <begin position="873"/>
        <end position="896"/>
    </location>
</feature>
<dbReference type="InterPro" id="IPR004331">
    <property type="entry name" value="SPX_dom"/>
</dbReference>
<keyword evidence="3 7" id="KW-0812">Transmembrane</keyword>
<dbReference type="GO" id="GO:0005794">
    <property type="term" value="C:Golgi apparatus"/>
    <property type="evidence" value="ECO:0007669"/>
    <property type="project" value="TreeGrafter"/>
</dbReference>
<evidence type="ECO:0000313" key="10">
    <source>
        <dbReference type="EMBL" id="KAG2225011.1"/>
    </source>
</evidence>
<comment type="caution">
    <text evidence="10">The sequence shown here is derived from an EMBL/GenBank/DDBJ whole genome shotgun (WGS) entry which is preliminary data.</text>
</comment>
<reference evidence="10 11" key="1">
    <citation type="submission" date="2020-12" db="EMBL/GenBank/DDBJ databases">
        <title>Metabolic potential, ecology and presence of endohyphal bacteria is reflected in genomic diversity of Mucoromycotina.</title>
        <authorList>
            <person name="Muszewska A."/>
            <person name="Okrasinska A."/>
            <person name="Steczkiewicz K."/>
            <person name="Drgas O."/>
            <person name="Orlowska M."/>
            <person name="Perlinska-Lenart U."/>
            <person name="Aleksandrzak-Piekarczyk T."/>
            <person name="Szatraj K."/>
            <person name="Zielenkiewicz U."/>
            <person name="Pilsyk S."/>
            <person name="Malc E."/>
            <person name="Mieczkowski P."/>
            <person name="Kruszewska J.S."/>
            <person name="Biernat P."/>
            <person name="Pawlowska J."/>
        </authorList>
    </citation>
    <scope>NUCLEOTIDE SEQUENCE [LARGE SCALE GENOMIC DNA]</scope>
    <source>
        <strain evidence="10 11">CBS 142.35</strain>
    </source>
</reference>
<keyword evidence="11" id="KW-1185">Reference proteome</keyword>
<feature type="compositionally biased region" description="Polar residues" evidence="6">
    <location>
        <begin position="846"/>
        <end position="864"/>
    </location>
</feature>
<evidence type="ECO:0000256" key="1">
    <source>
        <dbReference type="ARBA" id="ARBA00004141"/>
    </source>
</evidence>
<feature type="transmembrane region" description="Helical" evidence="7">
    <location>
        <begin position="449"/>
        <end position="468"/>
    </location>
</feature>
<sequence>MPFAAYLEKVSIPEWRKAYIDYKSLCAILEIIQKKRFSSSTSKLDSSNQNNHLNDEQLLYQSPSSFIRSPISSRYSHHSSNRLSETAASRALTNTIEQERSQLDEHDRLDLGAFYNTISHAPKDERLFFFKLDEQLDRISRFYNERENEVKSKMDALKIQMDLVADYGRLLIEEQQQRENNLTQEGEENPNHHYTPSRWFHKLNPFYWFKKTRQATFNNNTNDNSVISAPPPPQQQRQRLTISNIDFSAIPLQYAKNDKLSYQVARGRLKRAVAEFYRNLELLQSYKEINMVGFQSILKKFDRIAGWQAKKQYMEKVKKYHWASSQDLEKMMEDTIVIFADEFANNNRVKSARSLKTSREQKSFTAASWRVGFYFGAALILLLFDINLVLDPGAVDHVSYIHTHLQIYACFSVPILFALGVSINMMVWTRSKVNYKFIFELDPKDNLDYHQFAELPCFMLLLLTTFMFLDFSNILDPWLTSNQCPMTLFIILLTMLLCPFNILYRSARRWLCRSLGRIIFSYFFPVEFRDFFIADELNSLSYSFWTLSYLFCAYTWNWTGLESDYRCHVTHMWITPFLATLAPWWRFLQCIRRYQDSSERVHLINAAKYTSTIVATFATGLRRIHPSPGTDMLWILASMINSSYTSIWDIKMDWGLLQPSSRHFLLRDDLVFYKWIYYVAAPLNVMLRFAWAINTASLTLHSDVIGYFTALIEAYRRIQWNFFRLENEHFNNCADYRAINEIPLPFAMTTTLEGDVENGKPYNRRIRLFTSSDEEEPVEQEARGAGETRILIDQELNEPTPTDGRRRSTEEQVLPEQEREPQQEQEEESSQDTTSIAAIKAHYQRRPSSLLTGPQRSFSVSGRSTRIPKRLQHQQMQRQYTWAHAINSTTPTSSGSFYGRRDFEGKREQDKVQEQDENGTLSSSLDGKRLHEQEDDDDDNDEEEEL</sequence>
<dbReference type="PROSITE" id="PS51380">
    <property type="entry name" value="EXS"/>
    <property type="match status" value="1"/>
</dbReference>
<feature type="compositionally biased region" description="Basic and acidic residues" evidence="6">
    <location>
        <begin position="899"/>
        <end position="914"/>
    </location>
</feature>
<comment type="subcellular location">
    <subcellularLocation>
        <location evidence="1">Membrane</location>
        <topology evidence="1">Multi-pass membrane protein</topology>
    </subcellularLocation>
</comment>
<evidence type="ECO:0000313" key="11">
    <source>
        <dbReference type="Proteomes" id="UP000646827"/>
    </source>
</evidence>
<keyword evidence="4 7" id="KW-1133">Transmembrane helix</keyword>
<name>A0A8H7S9B8_9FUNG</name>
<accession>A0A8H7S9B8</accession>
<evidence type="ECO:0000256" key="3">
    <source>
        <dbReference type="ARBA" id="ARBA00022692"/>
    </source>
</evidence>
<feature type="transmembrane region" description="Helical" evidence="7">
    <location>
        <begin position="405"/>
        <end position="428"/>
    </location>
</feature>
<feature type="transmembrane region" description="Helical" evidence="7">
    <location>
        <begin position="670"/>
        <end position="691"/>
    </location>
</feature>
<organism evidence="10 11">
    <name type="scientific">Circinella minor</name>
    <dbReference type="NCBI Taxonomy" id="1195481"/>
    <lineage>
        <taxon>Eukaryota</taxon>
        <taxon>Fungi</taxon>
        <taxon>Fungi incertae sedis</taxon>
        <taxon>Mucoromycota</taxon>
        <taxon>Mucoromycotina</taxon>
        <taxon>Mucoromycetes</taxon>
        <taxon>Mucorales</taxon>
        <taxon>Lichtheimiaceae</taxon>
        <taxon>Circinella</taxon>
    </lineage>
</organism>
<comment type="similarity">
    <text evidence="2">Belongs to the SYG1 (TC 2.A.94) family.</text>
</comment>
<dbReference type="PANTHER" id="PTHR10783">
    <property type="entry name" value="XENOTROPIC AND POLYTROPIC RETROVIRUS RECEPTOR 1-RELATED"/>
    <property type="match status" value="1"/>
</dbReference>
<feature type="transmembrane region" description="Helical" evidence="7">
    <location>
        <begin position="570"/>
        <end position="588"/>
    </location>
</feature>
<feature type="region of interest" description="Disordered" evidence="6">
    <location>
        <begin position="768"/>
        <end position="946"/>
    </location>
</feature>
<evidence type="ECO:0000259" key="9">
    <source>
        <dbReference type="PROSITE" id="PS51382"/>
    </source>
</evidence>
<feature type="compositionally biased region" description="Acidic residues" evidence="6">
    <location>
        <begin position="933"/>
        <end position="946"/>
    </location>
</feature>
<dbReference type="OrthoDB" id="9970435at2759"/>
<protein>
    <recommendedName>
        <fullName evidence="12">SPX domain-containing protein</fullName>
    </recommendedName>
</protein>
<dbReference type="EMBL" id="JAEPRB010000033">
    <property type="protein sequence ID" value="KAG2225011.1"/>
    <property type="molecule type" value="Genomic_DNA"/>
</dbReference>
<evidence type="ECO:0000256" key="2">
    <source>
        <dbReference type="ARBA" id="ARBA00009665"/>
    </source>
</evidence>
<dbReference type="Pfam" id="PF03124">
    <property type="entry name" value="EXS"/>
    <property type="match status" value="1"/>
</dbReference>
<gene>
    <name evidence="10" type="ORF">INT45_003211</name>
</gene>
<proteinExistence type="inferred from homology"/>